<keyword evidence="3" id="KW-0325">Glycoprotein</keyword>
<dbReference type="InterPro" id="IPR011042">
    <property type="entry name" value="6-blade_b-propeller_TolB-like"/>
</dbReference>
<evidence type="ECO:0000313" key="5">
    <source>
        <dbReference type="EMBL" id="SVD43126.1"/>
    </source>
</evidence>
<evidence type="ECO:0008006" key="6">
    <source>
        <dbReference type="Google" id="ProtNLM"/>
    </source>
</evidence>
<evidence type="ECO:0000256" key="4">
    <source>
        <dbReference type="SAM" id="MobiDB-lite"/>
    </source>
</evidence>
<keyword evidence="2" id="KW-0677">Repeat</keyword>
<dbReference type="PROSITE" id="PS51125">
    <property type="entry name" value="NHL"/>
    <property type="match status" value="2"/>
</dbReference>
<protein>
    <recommendedName>
        <fullName evidence="6">6-bladed beta-propeller</fullName>
    </recommendedName>
</protein>
<organism evidence="5">
    <name type="scientific">marine metagenome</name>
    <dbReference type="NCBI Taxonomy" id="408172"/>
    <lineage>
        <taxon>unclassified sequences</taxon>
        <taxon>metagenomes</taxon>
        <taxon>ecological metagenomes</taxon>
    </lineage>
</organism>
<evidence type="ECO:0000256" key="1">
    <source>
        <dbReference type="ARBA" id="ARBA00022729"/>
    </source>
</evidence>
<feature type="non-terminal residue" evidence="5">
    <location>
        <position position="1"/>
    </location>
</feature>
<evidence type="ECO:0000256" key="3">
    <source>
        <dbReference type="ARBA" id="ARBA00023180"/>
    </source>
</evidence>
<dbReference type="Pfam" id="PF01436">
    <property type="entry name" value="NHL"/>
    <property type="match status" value="2"/>
</dbReference>
<feature type="region of interest" description="Disordered" evidence="4">
    <location>
        <begin position="126"/>
        <end position="147"/>
    </location>
</feature>
<sequence>HGQYAPEIPVESVPDFFRLPTGVNFGEVPAVAVNSQGHIFAFSRSNPTGGGPAYGIHAAQLFEFGPSGDFIREHGRGLYAWAFAHGLRIDVNDDIWTVDKGSNMVIRMNPEGRMVWVFGRKAESSSESARPIERQNPPAPPQDGRFREPTDIAFDSQGNIYIADGYINSRVAKYDMNGDWVLSWGEPGTGPGQLRTPHSIAIDSDDNVYVGDRSNARIQVFDTNGNFQRMFSVATPIAPGSKAVNGSTPADLANVSSNGAPNSLCIPPDSNILYVGESTFPGRIIKA</sequence>
<proteinExistence type="predicted"/>
<reference evidence="5" key="1">
    <citation type="submission" date="2018-05" db="EMBL/GenBank/DDBJ databases">
        <authorList>
            <person name="Lanie J.A."/>
            <person name="Ng W.-L."/>
            <person name="Kazmierczak K.M."/>
            <person name="Andrzejewski T.M."/>
            <person name="Davidsen T.M."/>
            <person name="Wayne K.J."/>
            <person name="Tettelin H."/>
            <person name="Glass J.I."/>
            <person name="Rusch D."/>
            <person name="Podicherti R."/>
            <person name="Tsui H.-C.T."/>
            <person name="Winkler M.E."/>
        </authorList>
    </citation>
    <scope>NUCLEOTIDE SEQUENCE</scope>
</reference>
<evidence type="ECO:0000256" key="2">
    <source>
        <dbReference type="ARBA" id="ARBA00022737"/>
    </source>
</evidence>
<feature type="non-terminal residue" evidence="5">
    <location>
        <position position="287"/>
    </location>
</feature>
<dbReference type="Gene3D" id="2.120.10.30">
    <property type="entry name" value="TolB, C-terminal domain"/>
    <property type="match status" value="1"/>
</dbReference>
<name>A0A382V9A0_9ZZZZ</name>
<dbReference type="AlphaFoldDB" id="A0A382V9A0"/>
<dbReference type="InterPro" id="IPR001258">
    <property type="entry name" value="NHL_repeat"/>
</dbReference>
<dbReference type="EMBL" id="UINC01150203">
    <property type="protein sequence ID" value="SVD43126.1"/>
    <property type="molecule type" value="Genomic_DNA"/>
</dbReference>
<dbReference type="SUPFAM" id="SSF63829">
    <property type="entry name" value="Calcium-dependent phosphotriesterase"/>
    <property type="match status" value="1"/>
</dbReference>
<gene>
    <name evidence="5" type="ORF">METZ01_LOCUS395980</name>
</gene>
<keyword evidence="1" id="KW-0732">Signal</keyword>
<dbReference type="PANTHER" id="PTHR10680">
    <property type="entry name" value="PEPTIDYL-GLYCINE ALPHA-AMIDATING MONOOXYGENASE"/>
    <property type="match status" value="1"/>
</dbReference>
<accession>A0A382V9A0</accession>